<sequence>MTPSSYLKLPLSFDLSRLRQDLDTAMHAKWIKHFNTRDYVKDWSCIPLRSIDGGSEHILPIESDRYGNTSILDACPYFIQVLDQFECEKTSVRLMSLEAGGEIKEHRDQGTCLEDGIARLHIPIQTSPEVLFRIDGEEVHFSAGDTWYLNASCLHGVTNHSSLARIHLMIDCISNPWLETLFRQSHWQPRSAPVYGDPAINDENVSAIIAQLRLSSSETAQMMADQLHTIYAQRQLKKPT</sequence>
<dbReference type="AlphaFoldDB" id="A0A941E6L2"/>
<comment type="caution">
    <text evidence="2">The sequence shown here is derived from an EMBL/GenBank/DDBJ whole genome shotgun (WGS) entry which is preliminary data.</text>
</comment>
<protein>
    <submittedName>
        <fullName evidence="2">Aspartyl/asparaginyl beta-hydroxylase domain-containing protein</fullName>
    </submittedName>
</protein>
<feature type="domain" description="Aspartyl/asparaginy/proline hydroxylase" evidence="1">
    <location>
        <begin position="16"/>
        <end position="173"/>
    </location>
</feature>
<evidence type="ECO:0000313" key="3">
    <source>
        <dbReference type="Proteomes" id="UP000678545"/>
    </source>
</evidence>
<accession>A0A941E6L2</accession>
<proteinExistence type="predicted"/>
<reference evidence="2" key="1">
    <citation type="submission" date="2021-04" db="EMBL/GenBank/DDBJ databases">
        <title>novel species isolated from subtropical streams in China.</title>
        <authorList>
            <person name="Lu H."/>
        </authorList>
    </citation>
    <scope>NUCLEOTIDE SEQUENCE</scope>
    <source>
        <strain evidence="2">FT137W</strain>
    </source>
</reference>
<gene>
    <name evidence="2" type="ORF">KDM90_11950</name>
</gene>
<organism evidence="2 3">
    <name type="scientific">Undibacterium fentianense</name>
    <dbReference type="NCBI Taxonomy" id="2828728"/>
    <lineage>
        <taxon>Bacteria</taxon>
        <taxon>Pseudomonadati</taxon>
        <taxon>Pseudomonadota</taxon>
        <taxon>Betaproteobacteria</taxon>
        <taxon>Burkholderiales</taxon>
        <taxon>Oxalobacteraceae</taxon>
        <taxon>Undibacterium</taxon>
    </lineage>
</organism>
<keyword evidence="3" id="KW-1185">Reference proteome</keyword>
<dbReference type="InterPro" id="IPR027443">
    <property type="entry name" value="IPNS-like_sf"/>
</dbReference>
<dbReference type="RefSeq" id="WP_212675857.1">
    <property type="nucleotide sequence ID" value="NZ_JAGSPJ010000005.1"/>
</dbReference>
<dbReference type="EMBL" id="JAGSPJ010000005">
    <property type="protein sequence ID" value="MBR7800713.1"/>
    <property type="molecule type" value="Genomic_DNA"/>
</dbReference>
<name>A0A941E6L2_9BURK</name>
<evidence type="ECO:0000313" key="2">
    <source>
        <dbReference type="EMBL" id="MBR7800713.1"/>
    </source>
</evidence>
<dbReference type="SUPFAM" id="SSF51197">
    <property type="entry name" value="Clavaminate synthase-like"/>
    <property type="match status" value="1"/>
</dbReference>
<dbReference type="Pfam" id="PF05118">
    <property type="entry name" value="Asp_Arg_Hydrox"/>
    <property type="match status" value="1"/>
</dbReference>
<dbReference type="Gene3D" id="2.60.120.330">
    <property type="entry name" value="B-lactam Antibiotic, Isopenicillin N Synthase, Chain"/>
    <property type="match status" value="1"/>
</dbReference>
<dbReference type="Proteomes" id="UP000678545">
    <property type="component" value="Unassembled WGS sequence"/>
</dbReference>
<dbReference type="InterPro" id="IPR007803">
    <property type="entry name" value="Asp/Arg/Pro-Hydrxlase"/>
</dbReference>
<evidence type="ECO:0000259" key="1">
    <source>
        <dbReference type="Pfam" id="PF05118"/>
    </source>
</evidence>